<dbReference type="PROSITE" id="PS00584">
    <property type="entry name" value="PFKB_KINASES_2"/>
    <property type="match status" value="1"/>
</dbReference>
<dbReference type="InterPro" id="IPR011611">
    <property type="entry name" value="PfkB_dom"/>
</dbReference>
<dbReference type="STRING" id="1231336.L248_0824"/>
<dbReference type="GO" id="GO:0005524">
    <property type="term" value="F:ATP binding"/>
    <property type="evidence" value="ECO:0007669"/>
    <property type="project" value="UniProtKB-UniRule"/>
</dbReference>
<dbReference type="Proteomes" id="UP000030647">
    <property type="component" value="Unassembled WGS sequence"/>
</dbReference>
<feature type="binding site" evidence="12">
    <location>
        <begin position="12"/>
        <end position="14"/>
    </location>
    <ligand>
        <name>substrate</name>
    </ligand>
</feature>
<evidence type="ECO:0000259" key="13">
    <source>
        <dbReference type="Pfam" id="PF00294"/>
    </source>
</evidence>
<dbReference type="PROSITE" id="PS00583">
    <property type="entry name" value="PFKB_KINASES_1"/>
    <property type="match status" value="1"/>
</dbReference>
<evidence type="ECO:0000256" key="12">
    <source>
        <dbReference type="HAMAP-Rule" id="MF_01987"/>
    </source>
</evidence>
<dbReference type="EC" id="2.7.1.15" evidence="2 12"/>
<keyword evidence="4 12" id="KW-0808">Transferase</keyword>
<feature type="binding site" evidence="12">
    <location>
        <position position="288"/>
    </location>
    <ligand>
        <name>K(+)</name>
        <dbReference type="ChEBI" id="CHEBI:29103"/>
    </ligand>
</feature>
<dbReference type="PANTHER" id="PTHR10584:SF166">
    <property type="entry name" value="RIBOKINASE"/>
    <property type="match status" value="1"/>
</dbReference>
<feature type="binding site" evidence="12">
    <location>
        <position position="285"/>
    </location>
    <ligand>
        <name>K(+)</name>
        <dbReference type="ChEBI" id="CHEBI:29103"/>
    </ligand>
</feature>
<dbReference type="Pfam" id="PF00294">
    <property type="entry name" value="PfkB"/>
    <property type="match status" value="1"/>
</dbReference>
<evidence type="ECO:0000256" key="4">
    <source>
        <dbReference type="ARBA" id="ARBA00022679"/>
    </source>
</evidence>
<dbReference type="HAMAP" id="MF_01987">
    <property type="entry name" value="Ribokinase"/>
    <property type="match status" value="1"/>
</dbReference>
<comment type="similarity">
    <text evidence="12">Belongs to the carbohydrate kinase PfkB family. Ribokinase subfamily.</text>
</comment>
<sequence length="309" mass="32053">MTNHVVIIGSINIDNTLHVARLPQPGETIAMTGFSQAPGGKGANQAVASARSGAATTFVGRVGDDNNGWLMIEKLKKEGIDVRHVVTSHTLPTGQAYILLQESGQNSIIIDHGANYQVMPEDVAAAAEPIKAASFVITECETPIPAAAAAFQQAKQAGVRTILNPAPANQRLTPELLTHTDIIVPNETESGALTGVPITDAASLQANAAYFRDRGVGIVIITLGEKGAYVATPDRAQLMPAFSVQAVDTTGAGDAFIGALASELQPNLSNLTSAVQYAQRASSLAVQGLGAIPSLPHRQAVLAAAQENE</sequence>
<evidence type="ECO:0000256" key="9">
    <source>
        <dbReference type="ARBA" id="ARBA00022842"/>
    </source>
</evidence>
<dbReference type="HOGENOM" id="CLU_027634_2_0_9"/>
<dbReference type="PRINTS" id="PR00990">
    <property type="entry name" value="RIBOKINASE"/>
</dbReference>
<keyword evidence="12" id="KW-0963">Cytoplasm</keyword>
<dbReference type="Gene3D" id="3.40.1190.20">
    <property type="match status" value="1"/>
</dbReference>
<dbReference type="InterPro" id="IPR011877">
    <property type="entry name" value="Ribokinase"/>
</dbReference>
<gene>
    <name evidence="12 14" type="primary">rbsK</name>
    <name evidence="14" type="ORF">L248_0824</name>
</gene>
<protein>
    <recommendedName>
        <fullName evidence="3 12">Ribokinase</fullName>
        <shortName evidence="12">RK</shortName>
        <ecNumber evidence="2 12">2.7.1.15</ecNumber>
    </recommendedName>
</protein>
<organism evidence="14 15">
    <name type="scientific">Schleiferilactobacillus shenzhenensis LY-73</name>
    <dbReference type="NCBI Taxonomy" id="1231336"/>
    <lineage>
        <taxon>Bacteria</taxon>
        <taxon>Bacillati</taxon>
        <taxon>Bacillota</taxon>
        <taxon>Bacilli</taxon>
        <taxon>Lactobacillales</taxon>
        <taxon>Lactobacillaceae</taxon>
        <taxon>Schleiferilactobacillus</taxon>
    </lineage>
</organism>
<feature type="binding site" evidence="12">
    <location>
        <position position="186"/>
    </location>
    <ligand>
        <name>ATP</name>
        <dbReference type="ChEBI" id="CHEBI:30616"/>
    </ligand>
</feature>
<feature type="active site" description="Proton acceptor" evidence="12">
    <location>
        <position position="254"/>
    </location>
</feature>
<evidence type="ECO:0000256" key="10">
    <source>
        <dbReference type="ARBA" id="ARBA00022958"/>
    </source>
</evidence>
<dbReference type="RefSeq" id="WP_022530156.1">
    <property type="nucleotide sequence ID" value="NZ_KI271596.1"/>
</dbReference>
<keyword evidence="6 12" id="KW-0547">Nucleotide-binding</keyword>
<keyword evidence="10 12" id="KW-0630">Potassium</keyword>
<proteinExistence type="inferred from homology"/>
<reference evidence="15" key="1">
    <citation type="journal article" date="2013" name="Genome Announc.">
        <title>Whole-Genome Sequencing of Lactobacillus shenzhenensis Strain LY-73T.</title>
        <authorList>
            <person name="Lin Z."/>
            <person name="Liu Z."/>
            <person name="Yang R."/>
            <person name="Zou Y."/>
            <person name="Wan D."/>
            <person name="Chen J."/>
            <person name="Guo M."/>
            <person name="Zhao J."/>
            <person name="Fang C."/>
            <person name="Yang R."/>
            <person name="Liu F."/>
        </authorList>
    </citation>
    <scope>NUCLEOTIDE SEQUENCE [LARGE SCALE GENOMIC DNA]</scope>
    <source>
        <strain evidence="15">LY-73</strain>
    </source>
</reference>
<feature type="domain" description="Carbohydrate kinase PfkB" evidence="13">
    <location>
        <begin position="4"/>
        <end position="297"/>
    </location>
</feature>
<keyword evidence="8 12" id="KW-0067">ATP-binding</keyword>
<evidence type="ECO:0000313" key="15">
    <source>
        <dbReference type="Proteomes" id="UP000030647"/>
    </source>
</evidence>
<dbReference type="InterPro" id="IPR002173">
    <property type="entry name" value="Carboh/pur_kinase_PfkB_CS"/>
</dbReference>
<evidence type="ECO:0000256" key="1">
    <source>
        <dbReference type="ARBA" id="ARBA00005380"/>
    </source>
</evidence>
<evidence type="ECO:0000256" key="5">
    <source>
        <dbReference type="ARBA" id="ARBA00022723"/>
    </source>
</evidence>
<feature type="binding site" evidence="12">
    <location>
        <position position="141"/>
    </location>
    <ligand>
        <name>substrate</name>
    </ligand>
</feature>
<comment type="pathway">
    <text evidence="12">Carbohydrate metabolism; D-ribose degradation; D-ribose 5-phosphate from beta-D-ribopyranose: step 2/2.</text>
</comment>
<dbReference type="InterPro" id="IPR002139">
    <property type="entry name" value="Ribo/fructo_kinase"/>
</dbReference>
<dbReference type="SUPFAM" id="SSF53613">
    <property type="entry name" value="Ribokinase-like"/>
    <property type="match status" value="1"/>
</dbReference>
<comment type="catalytic activity">
    <reaction evidence="12">
        <text>D-ribose + ATP = D-ribose 5-phosphate + ADP + H(+)</text>
        <dbReference type="Rhea" id="RHEA:13697"/>
        <dbReference type="ChEBI" id="CHEBI:15378"/>
        <dbReference type="ChEBI" id="CHEBI:30616"/>
        <dbReference type="ChEBI" id="CHEBI:47013"/>
        <dbReference type="ChEBI" id="CHEBI:78346"/>
        <dbReference type="ChEBI" id="CHEBI:456216"/>
        <dbReference type="EC" id="2.7.1.15"/>
    </reaction>
</comment>
<dbReference type="AlphaFoldDB" id="U4TK11"/>
<dbReference type="UniPathway" id="UPA00916">
    <property type="reaction ID" value="UER00889"/>
</dbReference>
<dbReference type="eggNOG" id="COG0524">
    <property type="taxonomic scope" value="Bacteria"/>
</dbReference>
<feature type="binding site" evidence="12">
    <location>
        <begin position="253"/>
        <end position="254"/>
    </location>
    <ligand>
        <name>ATP</name>
        <dbReference type="ChEBI" id="CHEBI:30616"/>
    </ligand>
</feature>
<feature type="binding site" evidence="12">
    <location>
        <position position="248"/>
    </location>
    <ligand>
        <name>K(+)</name>
        <dbReference type="ChEBI" id="CHEBI:29103"/>
    </ligand>
</feature>
<dbReference type="OrthoDB" id="9775849at2"/>
<feature type="binding site" evidence="12">
    <location>
        <begin position="222"/>
        <end position="227"/>
    </location>
    <ligand>
        <name>ATP</name>
        <dbReference type="ChEBI" id="CHEBI:30616"/>
    </ligand>
</feature>
<feature type="binding site" evidence="12">
    <location>
        <position position="254"/>
    </location>
    <ligand>
        <name>substrate</name>
    </ligand>
</feature>
<dbReference type="CDD" id="cd01174">
    <property type="entry name" value="ribokinase"/>
    <property type="match status" value="1"/>
</dbReference>
<keyword evidence="15" id="KW-1185">Reference proteome</keyword>
<accession>U4TK11</accession>
<dbReference type="InterPro" id="IPR029056">
    <property type="entry name" value="Ribokinase-like"/>
</dbReference>
<dbReference type="PANTHER" id="PTHR10584">
    <property type="entry name" value="SUGAR KINASE"/>
    <property type="match status" value="1"/>
</dbReference>
<keyword evidence="5 12" id="KW-0479">Metal-binding</keyword>
<dbReference type="GO" id="GO:0019303">
    <property type="term" value="P:D-ribose catabolic process"/>
    <property type="evidence" value="ECO:0007669"/>
    <property type="project" value="UniProtKB-UniRule"/>
</dbReference>
<dbReference type="GO" id="GO:0004747">
    <property type="term" value="F:ribokinase activity"/>
    <property type="evidence" value="ECO:0007669"/>
    <property type="project" value="UniProtKB-UniRule"/>
</dbReference>
<comment type="cofactor">
    <cofactor evidence="12">
        <name>Mg(2+)</name>
        <dbReference type="ChEBI" id="CHEBI:18420"/>
    </cofactor>
    <text evidence="12">Requires a divalent cation, most likely magnesium in vivo, as an electrophilic catalyst to aid phosphoryl group transfer. It is the chelate of the metal and the nucleotide that is the actual substrate.</text>
</comment>
<feature type="binding site" evidence="12">
    <location>
        <position position="290"/>
    </location>
    <ligand>
        <name>K(+)</name>
        <dbReference type="ChEBI" id="CHEBI:29103"/>
    </ligand>
</feature>
<comment type="activity regulation">
    <text evidence="12">Activated by a monovalent cation that binds near, but not in, the active site. The most likely occupant of the site in vivo is potassium. Ion binding induces a conformational change that may alter substrate affinity.</text>
</comment>
<comment type="similarity">
    <text evidence="1">Belongs to the carbohydrate kinase pfkB family.</text>
</comment>
<dbReference type="NCBIfam" id="TIGR02152">
    <property type="entry name" value="D_ribokin_bact"/>
    <property type="match status" value="1"/>
</dbReference>
<feature type="binding site" evidence="12">
    <location>
        <position position="250"/>
    </location>
    <ligand>
        <name>K(+)</name>
        <dbReference type="ChEBI" id="CHEBI:29103"/>
    </ligand>
</feature>
<dbReference type="GO" id="GO:0046872">
    <property type="term" value="F:metal ion binding"/>
    <property type="evidence" value="ECO:0007669"/>
    <property type="project" value="UniProtKB-KW"/>
</dbReference>
<comment type="subcellular location">
    <subcellularLocation>
        <location evidence="12">Cytoplasm</location>
    </subcellularLocation>
</comment>
<keyword evidence="7 12" id="KW-0418">Kinase</keyword>
<dbReference type="GO" id="GO:0005829">
    <property type="term" value="C:cytosol"/>
    <property type="evidence" value="ECO:0007669"/>
    <property type="project" value="TreeGrafter"/>
</dbReference>
<comment type="caution">
    <text evidence="12">Lacks conserved residue(s) required for the propagation of feature annotation.</text>
</comment>
<dbReference type="EMBL" id="KI271596">
    <property type="protein sequence ID" value="ERL64529.1"/>
    <property type="molecule type" value="Genomic_DNA"/>
</dbReference>
<evidence type="ECO:0000256" key="11">
    <source>
        <dbReference type="ARBA" id="ARBA00023277"/>
    </source>
</evidence>
<comment type="function">
    <text evidence="12">Catalyzes the phosphorylation of ribose at O-5 in a reaction requiring ATP and magnesium. The resulting D-ribose-5-phosphate can then be used either for sythesis of nucleotides, histidine, and tryptophan, or as a component of the pentose phosphate pathway.</text>
</comment>
<evidence type="ECO:0000256" key="3">
    <source>
        <dbReference type="ARBA" id="ARBA00016943"/>
    </source>
</evidence>
<evidence type="ECO:0000256" key="2">
    <source>
        <dbReference type="ARBA" id="ARBA00012035"/>
    </source>
</evidence>
<evidence type="ECO:0000313" key="14">
    <source>
        <dbReference type="EMBL" id="ERL64529.1"/>
    </source>
</evidence>
<evidence type="ECO:0000256" key="7">
    <source>
        <dbReference type="ARBA" id="ARBA00022777"/>
    </source>
</evidence>
<evidence type="ECO:0000256" key="8">
    <source>
        <dbReference type="ARBA" id="ARBA00022840"/>
    </source>
</evidence>
<keyword evidence="9 12" id="KW-0460">Magnesium</keyword>
<feature type="binding site" evidence="12">
    <location>
        <begin position="40"/>
        <end position="44"/>
    </location>
    <ligand>
        <name>substrate</name>
    </ligand>
</feature>
<feature type="binding site" evidence="12">
    <location>
        <position position="294"/>
    </location>
    <ligand>
        <name>K(+)</name>
        <dbReference type="ChEBI" id="CHEBI:29103"/>
    </ligand>
</feature>
<comment type="subunit">
    <text evidence="12">Homodimer.</text>
</comment>
<name>U4TK11_9LACO</name>
<evidence type="ECO:0000256" key="6">
    <source>
        <dbReference type="ARBA" id="ARBA00022741"/>
    </source>
</evidence>
<keyword evidence="11 12" id="KW-0119">Carbohydrate metabolism</keyword>